<dbReference type="Gene3D" id="3.30.450.40">
    <property type="match status" value="1"/>
</dbReference>
<dbReference type="SUPFAM" id="SSF55874">
    <property type="entry name" value="ATPase domain of HSP90 chaperone/DNA topoisomerase II/histidine kinase"/>
    <property type="match status" value="1"/>
</dbReference>
<dbReference type="InterPro" id="IPR005467">
    <property type="entry name" value="His_kinase_dom"/>
</dbReference>
<proteinExistence type="predicted"/>
<dbReference type="InterPro" id="IPR029016">
    <property type="entry name" value="GAF-like_dom_sf"/>
</dbReference>
<dbReference type="InterPro" id="IPR003594">
    <property type="entry name" value="HATPase_dom"/>
</dbReference>
<gene>
    <name evidence="7" type="ORF">ON006_10940</name>
</gene>
<dbReference type="InterPro" id="IPR004358">
    <property type="entry name" value="Sig_transdc_His_kin-like_C"/>
</dbReference>
<dbReference type="SUPFAM" id="SSF63829">
    <property type="entry name" value="Calcium-dependent phosphotriesterase"/>
    <property type="match status" value="2"/>
</dbReference>
<keyword evidence="4" id="KW-0472">Membrane</keyword>
<evidence type="ECO:0000259" key="6">
    <source>
        <dbReference type="PROSITE" id="PS50109"/>
    </source>
</evidence>
<dbReference type="PANTHER" id="PTHR43065">
    <property type="entry name" value="SENSOR HISTIDINE KINASE"/>
    <property type="match status" value="1"/>
</dbReference>
<name>A0A9E8ND37_9BACT</name>
<comment type="catalytic activity">
    <reaction evidence="1">
        <text>ATP + protein L-histidine = ADP + protein N-phospho-L-histidine.</text>
        <dbReference type="EC" id="2.7.13.3"/>
    </reaction>
</comment>
<dbReference type="PROSITE" id="PS50109">
    <property type="entry name" value="HIS_KIN"/>
    <property type="match status" value="1"/>
</dbReference>
<dbReference type="SUPFAM" id="SSF55781">
    <property type="entry name" value="GAF domain-like"/>
    <property type="match status" value="1"/>
</dbReference>
<keyword evidence="8" id="KW-1185">Reference proteome</keyword>
<dbReference type="KEGG" id="dpf:ON006_10940"/>
<dbReference type="AlphaFoldDB" id="A0A9E8ND37"/>
<feature type="coiled-coil region" evidence="3">
    <location>
        <begin position="760"/>
        <end position="798"/>
    </location>
</feature>
<dbReference type="PANTHER" id="PTHR43065:SF42">
    <property type="entry name" value="TWO-COMPONENT SENSOR PPRA"/>
    <property type="match status" value="1"/>
</dbReference>
<dbReference type="Pfam" id="PF07495">
    <property type="entry name" value="Y_Y_Y"/>
    <property type="match status" value="1"/>
</dbReference>
<dbReference type="InterPro" id="IPR036890">
    <property type="entry name" value="HATPase_C_sf"/>
</dbReference>
<evidence type="ECO:0000313" key="8">
    <source>
        <dbReference type="Proteomes" id="UP001164653"/>
    </source>
</evidence>
<dbReference type="Gene3D" id="2.60.40.10">
    <property type="entry name" value="Immunoglobulins"/>
    <property type="match status" value="1"/>
</dbReference>
<keyword evidence="4" id="KW-0812">Transmembrane</keyword>
<feature type="transmembrane region" description="Helical" evidence="4">
    <location>
        <begin position="731"/>
        <end position="749"/>
    </location>
</feature>
<dbReference type="GO" id="GO:0005524">
    <property type="term" value="F:ATP binding"/>
    <property type="evidence" value="ECO:0007669"/>
    <property type="project" value="UniProtKB-KW"/>
</dbReference>
<feature type="signal peptide" evidence="5">
    <location>
        <begin position="1"/>
        <end position="17"/>
    </location>
</feature>
<dbReference type="InterPro" id="IPR011123">
    <property type="entry name" value="Y_Y_Y"/>
</dbReference>
<evidence type="ECO:0000256" key="3">
    <source>
        <dbReference type="SAM" id="Coils"/>
    </source>
</evidence>
<keyword evidence="7" id="KW-0547">Nucleotide-binding</keyword>
<dbReference type="RefSeq" id="WP_244819818.1">
    <property type="nucleotide sequence ID" value="NZ_CP112998.1"/>
</dbReference>
<feature type="chain" id="PRO_5039569772" description="histidine kinase" evidence="5">
    <location>
        <begin position="18"/>
        <end position="1233"/>
    </location>
</feature>
<reference evidence="7" key="1">
    <citation type="submission" date="2022-11" db="EMBL/GenBank/DDBJ databases">
        <title>Dyadobacter pollutisoli sp. nov., isolated from plastic dumped soil.</title>
        <authorList>
            <person name="Kim J.M."/>
            <person name="Kim K.R."/>
            <person name="Lee J.K."/>
            <person name="Hao L."/>
            <person name="Jeon C.O."/>
        </authorList>
    </citation>
    <scope>NUCLEOTIDE SEQUENCE</scope>
    <source>
        <strain evidence="7">U1</strain>
    </source>
</reference>
<evidence type="ECO:0000313" key="7">
    <source>
        <dbReference type="EMBL" id="WAC14450.1"/>
    </source>
</evidence>
<evidence type="ECO:0000256" key="5">
    <source>
        <dbReference type="SAM" id="SignalP"/>
    </source>
</evidence>
<dbReference type="CDD" id="cd00075">
    <property type="entry name" value="HATPase"/>
    <property type="match status" value="1"/>
</dbReference>
<organism evidence="7 8">
    <name type="scientific">Dyadobacter pollutisoli</name>
    <dbReference type="NCBI Taxonomy" id="2910158"/>
    <lineage>
        <taxon>Bacteria</taxon>
        <taxon>Pseudomonadati</taxon>
        <taxon>Bacteroidota</taxon>
        <taxon>Cytophagia</taxon>
        <taxon>Cytophagales</taxon>
        <taxon>Spirosomataceae</taxon>
        <taxon>Dyadobacter</taxon>
    </lineage>
</organism>
<dbReference type="EMBL" id="CP112998">
    <property type="protein sequence ID" value="WAC14450.1"/>
    <property type="molecule type" value="Genomic_DNA"/>
</dbReference>
<dbReference type="SMART" id="SM00387">
    <property type="entry name" value="HATPase_c"/>
    <property type="match status" value="1"/>
</dbReference>
<feature type="domain" description="Histidine kinase" evidence="6">
    <location>
        <begin position="989"/>
        <end position="1233"/>
    </location>
</feature>
<keyword evidence="5" id="KW-0732">Signal</keyword>
<accession>A0A9E8ND37</accession>
<dbReference type="Gene3D" id="1.10.287.130">
    <property type="match status" value="1"/>
</dbReference>
<dbReference type="InterPro" id="IPR015943">
    <property type="entry name" value="WD40/YVTN_repeat-like_dom_sf"/>
</dbReference>
<keyword evidence="4" id="KW-1133">Transmembrane helix</keyword>
<keyword evidence="3" id="KW-0175">Coiled coil</keyword>
<evidence type="ECO:0000256" key="1">
    <source>
        <dbReference type="ARBA" id="ARBA00000085"/>
    </source>
</evidence>
<dbReference type="GO" id="GO:0004673">
    <property type="term" value="F:protein histidine kinase activity"/>
    <property type="evidence" value="ECO:0007669"/>
    <property type="project" value="UniProtKB-EC"/>
</dbReference>
<dbReference type="Pfam" id="PF02518">
    <property type="entry name" value="HATPase_c"/>
    <property type="match status" value="1"/>
</dbReference>
<dbReference type="Gene3D" id="2.130.10.10">
    <property type="entry name" value="YVTN repeat-like/Quinoprotein amine dehydrogenase"/>
    <property type="match status" value="2"/>
</dbReference>
<evidence type="ECO:0000256" key="4">
    <source>
        <dbReference type="SAM" id="Phobius"/>
    </source>
</evidence>
<dbReference type="EC" id="2.7.13.3" evidence="2"/>
<dbReference type="PRINTS" id="PR00344">
    <property type="entry name" value="BCTRLSENSOR"/>
</dbReference>
<protein>
    <recommendedName>
        <fullName evidence="2">histidine kinase</fullName>
        <ecNumber evidence="2">2.7.13.3</ecNumber>
    </recommendedName>
</protein>
<sequence>MRYLAYICCLVVLTVTAAVGQSTSSQLKIYTSKDYKAHSQNFAIVQNKQGVLYFGNFSGVLEYDGVFWKTIPTADISKVSALFLDKNDRLYVGGKDEFGYLSTSKTGGSVFKSLNGKLDGFGAVLNIFETYQGVYFVTKNKFFRWDGRQLKQWKSVQDITSAFFVNGTIYTFQKGHGLATFNEGVFATVPTSNGLTALQDVNSMMYADKKIFILTSNQGLFVLEDNVITRFSKEVNGFLADKEAFSGKLLKNGTIAIFAEDGQILLVYPQSGLMKQLVKENYRLADEHVNYWIEDRSGSLWLALNNGIAQLDISSPITEFGEDNNLRGQVNDVVRFNNTIYTGTSNGLYFLDHEIFRAVKSFRLAVWSLCEWNGSLYVATSKGVFRVDKNHQVSELSNEMALFVFASQARPGMLYVGLERGIERINIGGGSGKPVRLNGISEQIEKIAEDGDGNLWLETQKAGVIRVLPDGSSLVRYHEGNGLPTLSLNHLTSTSAGLLVSNSKGIYRYEKSVDQFTPFSAFTPKSGNVWKGELTEDSEKNIWTTNGDSRFISMYVKLGEGYEEILKPFLPLSDRTINVIYPDADNVVWFGGSEGLVRFDRKIKKDYAQEYPAFIREITVKGDSVLFDGFIGGLDSSAAQARSLQLQYKFNDVSFEFSATSLVPQDNLEFQFYLENFDNTWSAWTNKNQKEYTNIPPGNYRFLVRARNIYHNESKQASYSFTIIAPVYQRWWAFILYAILIVAAIYFISRKRRAFILKKTRDLENMIRERTEEVVNQKEELEQQSEQLSATNDQLERIDDFVKSINSEVNTGKLFQLVLERLCLFQNVDSASALIHNKVTDTYQFIAITGGIELTDLENVSMTFDQAEQRYMENGTEVYEDIFLKNDFRSENLNGTIEDIYAPKSLITILIRVEGQVKSFITLENTDHENAFGERDFIMVRNLKEHLIGAYIKTDILENLENTLSNLKSAQEELIRQERLASVGSLTKGIVDRILNPLNYINNFSQSSGSLLKEITEVTEKHQDTLSEDERDDLDSGFSMLKKNLEKIYEHGNSTTRIVKDMQKLLKGKSTEFFVTELNPFLESKARSAIQEVLNEYKDFSVKSTITLDTMPVKVSLLPFEFAQVITNLVSNACYALFERTKTDKVFAPEIIITTATVDGTICIRLRDNGMGIPKKETEQLFNPFFTTKPTSKGTGLGLYMSKDIIEYHKGRMSVSSKEGEFTEVEIILPVVS</sequence>
<dbReference type="Gene3D" id="3.30.565.10">
    <property type="entry name" value="Histidine kinase-like ATPase, C-terminal domain"/>
    <property type="match status" value="1"/>
</dbReference>
<evidence type="ECO:0000256" key="2">
    <source>
        <dbReference type="ARBA" id="ARBA00012438"/>
    </source>
</evidence>
<dbReference type="InterPro" id="IPR013783">
    <property type="entry name" value="Ig-like_fold"/>
</dbReference>
<keyword evidence="7" id="KW-0067">ATP-binding</keyword>
<feature type="coiled-coil region" evidence="3">
    <location>
        <begin position="953"/>
        <end position="980"/>
    </location>
</feature>
<dbReference type="Proteomes" id="UP001164653">
    <property type="component" value="Chromosome"/>
</dbReference>